<dbReference type="AlphaFoldDB" id="A0A0S6UHD5"/>
<evidence type="ECO:0000256" key="1">
    <source>
        <dbReference type="SAM" id="MobiDB-lite"/>
    </source>
</evidence>
<dbReference type="Gene3D" id="3.40.50.720">
    <property type="entry name" value="NAD(P)-binding Rossmann-like Domain"/>
    <property type="match status" value="1"/>
</dbReference>
<organism evidence="3">
    <name type="scientific">Moorella thermoacetica Y72</name>
    <dbReference type="NCBI Taxonomy" id="1325331"/>
    <lineage>
        <taxon>Bacteria</taxon>
        <taxon>Bacillati</taxon>
        <taxon>Bacillota</taxon>
        <taxon>Clostridia</taxon>
        <taxon>Neomoorellales</taxon>
        <taxon>Neomoorellaceae</taxon>
        <taxon>Neomoorella</taxon>
    </lineage>
</organism>
<dbReference type="Pfam" id="PF02719">
    <property type="entry name" value="Polysacc_synt_2"/>
    <property type="match status" value="1"/>
</dbReference>
<protein>
    <submittedName>
        <fullName evidence="3">Predicted nucleoside-diphosphate sugar epimerases</fullName>
    </submittedName>
</protein>
<feature type="domain" description="Polysaccharide biosynthesis protein CapD-like" evidence="2">
    <location>
        <begin position="29"/>
        <end position="72"/>
    </location>
</feature>
<dbReference type="Proteomes" id="UP000063718">
    <property type="component" value="Unassembled WGS sequence"/>
</dbReference>
<name>A0A0S6UHD5_NEOTH</name>
<dbReference type="PANTHER" id="PTHR43318">
    <property type="entry name" value="UDP-N-ACETYLGLUCOSAMINE 4,6-DEHYDRATASE"/>
    <property type="match status" value="1"/>
</dbReference>
<dbReference type="InterPro" id="IPR003869">
    <property type="entry name" value="Polysac_CapD-like"/>
</dbReference>
<feature type="compositionally biased region" description="Basic and acidic residues" evidence="1">
    <location>
        <begin position="14"/>
        <end position="25"/>
    </location>
</feature>
<proteinExistence type="predicted"/>
<evidence type="ECO:0000313" key="3">
    <source>
        <dbReference type="EMBL" id="GAF26395.1"/>
    </source>
</evidence>
<dbReference type="EMBL" id="DF238840">
    <property type="protein sequence ID" value="GAF26395.1"/>
    <property type="molecule type" value="Genomic_DNA"/>
</dbReference>
<dbReference type="PANTHER" id="PTHR43318:SF1">
    <property type="entry name" value="POLYSACCHARIDE BIOSYNTHESIS PROTEIN EPSC-RELATED"/>
    <property type="match status" value="1"/>
</dbReference>
<accession>A0A0S6UHD5</accession>
<evidence type="ECO:0000259" key="2">
    <source>
        <dbReference type="Pfam" id="PF02719"/>
    </source>
</evidence>
<reference evidence="3" key="1">
    <citation type="journal article" date="2014" name="Gene">
        <title>Genome-guided analysis of transformation efficiency and carbon dioxide assimilation by Moorella thermoacetica Y72.</title>
        <authorList>
            <person name="Tsukahara K."/>
            <person name="Kita A."/>
            <person name="Nakashimada Y."/>
            <person name="Hoshino T."/>
            <person name="Murakami K."/>
        </authorList>
    </citation>
    <scope>NUCLEOTIDE SEQUENCE [LARGE SCALE GENOMIC DNA]</scope>
    <source>
        <strain evidence="3">Y72</strain>
    </source>
</reference>
<dbReference type="InterPro" id="IPR051203">
    <property type="entry name" value="Polysaccharide_Synthase-Rel"/>
</dbReference>
<gene>
    <name evidence="3" type="ORF">MTY_1735</name>
</gene>
<feature type="region of interest" description="Disordered" evidence="1">
    <location>
        <begin position="1"/>
        <end position="31"/>
    </location>
</feature>
<sequence>MLRPGSGTAAGRGDILKGTRRRAGDGDPPEAGQLVIQAGALVRGGEIFVLDMGEPVKIVDLARGMIILSGQRRFPRAESSLPGRGNSTPPGWSVSCGWSPSPAGGPTWPGWQNCCAWSCRASV</sequence>